<name>A0A0P8XRT3_DROAN</name>
<accession>A0A0P8XRT3</accession>
<reference evidence="3 4" key="1">
    <citation type="journal article" date="2007" name="Nature">
        <title>Evolution of genes and genomes on the Drosophila phylogeny.</title>
        <authorList>
            <consortium name="Drosophila 12 Genomes Consortium"/>
            <person name="Clark A.G."/>
            <person name="Eisen M.B."/>
            <person name="Smith D.R."/>
            <person name="Bergman C.M."/>
            <person name="Oliver B."/>
            <person name="Markow T.A."/>
            <person name="Kaufman T.C."/>
            <person name="Kellis M."/>
            <person name="Gelbart W."/>
            <person name="Iyer V.N."/>
            <person name="Pollard D.A."/>
            <person name="Sackton T.B."/>
            <person name="Larracuente A.M."/>
            <person name="Singh N.D."/>
            <person name="Abad J.P."/>
            <person name="Abt D.N."/>
            <person name="Adryan B."/>
            <person name="Aguade M."/>
            <person name="Akashi H."/>
            <person name="Anderson W.W."/>
            <person name="Aquadro C.F."/>
            <person name="Ardell D.H."/>
            <person name="Arguello R."/>
            <person name="Artieri C.G."/>
            <person name="Barbash D.A."/>
            <person name="Barker D."/>
            <person name="Barsanti P."/>
            <person name="Batterham P."/>
            <person name="Batzoglou S."/>
            <person name="Begun D."/>
            <person name="Bhutkar A."/>
            <person name="Blanco E."/>
            <person name="Bosak S.A."/>
            <person name="Bradley R.K."/>
            <person name="Brand A.D."/>
            <person name="Brent M.R."/>
            <person name="Brooks A.N."/>
            <person name="Brown R.H."/>
            <person name="Butlin R.K."/>
            <person name="Caggese C."/>
            <person name="Calvi B.R."/>
            <person name="Bernardo de Carvalho A."/>
            <person name="Caspi A."/>
            <person name="Castrezana S."/>
            <person name="Celniker S.E."/>
            <person name="Chang J.L."/>
            <person name="Chapple C."/>
            <person name="Chatterji S."/>
            <person name="Chinwalla A."/>
            <person name="Civetta A."/>
            <person name="Clifton S.W."/>
            <person name="Comeron J.M."/>
            <person name="Costello J.C."/>
            <person name="Coyne J.A."/>
            <person name="Daub J."/>
            <person name="David R.G."/>
            <person name="Delcher A.L."/>
            <person name="Delehaunty K."/>
            <person name="Do C.B."/>
            <person name="Ebling H."/>
            <person name="Edwards K."/>
            <person name="Eickbush T."/>
            <person name="Evans J.D."/>
            <person name="Filipski A."/>
            <person name="Findeiss S."/>
            <person name="Freyhult E."/>
            <person name="Fulton L."/>
            <person name="Fulton R."/>
            <person name="Garcia A.C."/>
            <person name="Gardiner A."/>
            <person name="Garfield D.A."/>
            <person name="Garvin B.E."/>
            <person name="Gibson G."/>
            <person name="Gilbert D."/>
            <person name="Gnerre S."/>
            <person name="Godfrey J."/>
            <person name="Good R."/>
            <person name="Gotea V."/>
            <person name="Gravely B."/>
            <person name="Greenberg A.J."/>
            <person name="Griffiths-Jones S."/>
            <person name="Gross S."/>
            <person name="Guigo R."/>
            <person name="Gustafson E.A."/>
            <person name="Haerty W."/>
            <person name="Hahn M.W."/>
            <person name="Halligan D.L."/>
            <person name="Halpern A.L."/>
            <person name="Halter G.M."/>
            <person name="Han M.V."/>
            <person name="Heger A."/>
            <person name="Hillier L."/>
            <person name="Hinrichs A.S."/>
            <person name="Holmes I."/>
            <person name="Hoskins R.A."/>
            <person name="Hubisz M.J."/>
            <person name="Hultmark D."/>
            <person name="Huntley M.A."/>
            <person name="Jaffe D.B."/>
            <person name="Jagadeeshan S."/>
            <person name="Jeck W.R."/>
            <person name="Johnson J."/>
            <person name="Jones C.D."/>
            <person name="Jordan W.C."/>
            <person name="Karpen G.H."/>
            <person name="Kataoka E."/>
            <person name="Keightley P.D."/>
            <person name="Kheradpour P."/>
            <person name="Kirkness E.F."/>
            <person name="Koerich L.B."/>
            <person name="Kristiansen K."/>
            <person name="Kudrna D."/>
            <person name="Kulathinal R.J."/>
            <person name="Kumar S."/>
            <person name="Kwok R."/>
            <person name="Lander E."/>
            <person name="Langley C.H."/>
            <person name="Lapoint R."/>
            <person name="Lazzaro B.P."/>
            <person name="Lee S.J."/>
            <person name="Levesque L."/>
            <person name="Li R."/>
            <person name="Lin C.F."/>
            <person name="Lin M.F."/>
            <person name="Lindblad-Toh K."/>
            <person name="Llopart A."/>
            <person name="Long M."/>
            <person name="Low L."/>
            <person name="Lozovsky E."/>
            <person name="Lu J."/>
            <person name="Luo M."/>
            <person name="Machado C.A."/>
            <person name="Makalowski W."/>
            <person name="Marzo M."/>
            <person name="Matsuda M."/>
            <person name="Matzkin L."/>
            <person name="McAllister B."/>
            <person name="McBride C.S."/>
            <person name="McKernan B."/>
            <person name="McKernan K."/>
            <person name="Mendez-Lago M."/>
            <person name="Minx P."/>
            <person name="Mollenhauer M.U."/>
            <person name="Montooth K."/>
            <person name="Mount S.M."/>
            <person name="Mu X."/>
            <person name="Myers E."/>
            <person name="Negre B."/>
            <person name="Newfeld S."/>
            <person name="Nielsen R."/>
            <person name="Noor M.A."/>
            <person name="O'Grady P."/>
            <person name="Pachter L."/>
            <person name="Papaceit M."/>
            <person name="Parisi M.J."/>
            <person name="Parisi M."/>
            <person name="Parts L."/>
            <person name="Pedersen J.S."/>
            <person name="Pesole G."/>
            <person name="Phillippy A.M."/>
            <person name="Ponting C.P."/>
            <person name="Pop M."/>
            <person name="Porcelli D."/>
            <person name="Powell J.R."/>
            <person name="Prohaska S."/>
            <person name="Pruitt K."/>
            <person name="Puig M."/>
            <person name="Quesneville H."/>
            <person name="Ram K.R."/>
            <person name="Rand D."/>
            <person name="Rasmussen M.D."/>
            <person name="Reed L.K."/>
            <person name="Reenan R."/>
            <person name="Reily A."/>
            <person name="Remington K.A."/>
            <person name="Rieger T.T."/>
            <person name="Ritchie M.G."/>
            <person name="Robin C."/>
            <person name="Rogers Y.H."/>
            <person name="Rohde C."/>
            <person name="Rozas J."/>
            <person name="Rubenfield M.J."/>
            <person name="Ruiz A."/>
            <person name="Russo S."/>
            <person name="Salzberg S.L."/>
            <person name="Sanchez-Gracia A."/>
            <person name="Saranga D.J."/>
            <person name="Sato H."/>
            <person name="Schaeffer S.W."/>
            <person name="Schatz M.C."/>
            <person name="Schlenke T."/>
            <person name="Schwartz R."/>
            <person name="Segarra C."/>
            <person name="Singh R.S."/>
            <person name="Sirot L."/>
            <person name="Sirota M."/>
            <person name="Sisneros N.B."/>
            <person name="Smith C.D."/>
            <person name="Smith T.F."/>
            <person name="Spieth J."/>
            <person name="Stage D.E."/>
            <person name="Stark A."/>
            <person name="Stephan W."/>
            <person name="Strausberg R.L."/>
            <person name="Strempel S."/>
            <person name="Sturgill D."/>
            <person name="Sutton G."/>
            <person name="Sutton G.G."/>
            <person name="Tao W."/>
            <person name="Teichmann S."/>
            <person name="Tobari Y.N."/>
            <person name="Tomimura Y."/>
            <person name="Tsolas J.M."/>
            <person name="Valente V.L."/>
            <person name="Venter E."/>
            <person name="Venter J.C."/>
            <person name="Vicario S."/>
            <person name="Vieira F.G."/>
            <person name="Vilella A.J."/>
            <person name="Villasante A."/>
            <person name="Walenz B."/>
            <person name="Wang J."/>
            <person name="Wasserman M."/>
            <person name="Watts T."/>
            <person name="Wilson D."/>
            <person name="Wilson R.K."/>
            <person name="Wing R.A."/>
            <person name="Wolfner M.F."/>
            <person name="Wong A."/>
            <person name="Wong G.K."/>
            <person name="Wu C.I."/>
            <person name="Wu G."/>
            <person name="Yamamoto D."/>
            <person name="Yang H.P."/>
            <person name="Yang S.P."/>
            <person name="Yorke J.A."/>
            <person name="Yoshida K."/>
            <person name="Zdobnov E."/>
            <person name="Zhang P."/>
            <person name="Zhang Y."/>
            <person name="Zimin A.V."/>
            <person name="Baldwin J."/>
            <person name="Abdouelleil A."/>
            <person name="Abdulkadir J."/>
            <person name="Abebe A."/>
            <person name="Abera B."/>
            <person name="Abreu J."/>
            <person name="Acer S.C."/>
            <person name="Aftuck L."/>
            <person name="Alexander A."/>
            <person name="An P."/>
            <person name="Anderson E."/>
            <person name="Anderson S."/>
            <person name="Arachi H."/>
            <person name="Azer M."/>
            <person name="Bachantsang P."/>
            <person name="Barry A."/>
            <person name="Bayul T."/>
            <person name="Berlin A."/>
            <person name="Bessette D."/>
            <person name="Bloom T."/>
            <person name="Blye J."/>
            <person name="Boguslavskiy L."/>
            <person name="Bonnet C."/>
            <person name="Boukhgalter B."/>
            <person name="Bourzgui I."/>
            <person name="Brown A."/>
            <person name="Cahill P."/>
            <person name="Channer S."/>
            <person name="Cheshatsang Y."/>
            <person name="Chuda L."/>
            <person name="Citroen M."/>
            <person name="Collymore A."/>
            <person name="Cooke P."/>
            <person name="Costello M."/>
            <person name="D'Aco K."/>
            <person name="Daza R."/>
            <person name="De Haan G."/>
            <person name="DeGray S."/>
            <person name="DeMaso C."/>
            <person name="Dhargay N."/>
            <person name="Dooley K."/>
            <person name="Dooley E."/>
            <person name="Doricent M."/>
            <person name="Dorje P."/>
            <person name="Dorjee K."/>
            <person name="Dupes A."/>
            <person name="Elong R."/>
            <person name="Falk J."/>
            <person name="Farina A."/>
            <person name="Faro S."/>
            <person name="Ferguson D."/>
            <person name="Fisher S."/>
            <person name="Foley C.D."/>
            <person name="Franke A."/>
            <person name="Friedrich D."/>
            <person name="Gadbois L."/>
            <person name="Gearin G."/>
            <person name="Gearin C.R."/>
            <person name="Giannoukos G."/>
            <person name="Goode T."/>
            <person name="Graham J."/>
            <person name="Grandbois E."/>
            <person name="Grewal S."/>
            <person name="Gyaltsen K."/>
            <person name="Hafez N."/>
            <person name="Hagos B."/>
            <person name="Hall J."/>
            <person name="Henson C."/>
            <person name="Hollinger A."/>
            <person name="Honan T."/>
            <person name="Huard M.D."/>
            <person name="Hughes L."/>
            <person name="Hurhula B."/>
            <person name="Husby M.E."/>
            <person name="Kamat A."/>
            <person name="Kanga B."/>
            <person name="Kashin S."/>
            <person name="Khazanovich D."/>
            <person name="Kisner P."/>
            <person name="Lance K."/>
            <person name="Lara M."/>
            <person name="Lee W."/>
            <person name="Lennon N."/>
            <person name="Letendre F."/>
            <person name="LeVine R."/>
            <person name="Lipovsky A."/>
            <person name="Liu X."/>
            <person name="Liu J."/>
            <person name="Liu S."/>
            <person name="Lokyitsang T."/>
            <person name="Lokyitsang Y."/>
            <person name="Lubonja R."/>
            <person name="Lui A."/>
            <person name="MacDonald P."/>
            <person name="Magnisalis V."/>
            <person name="Maru K."/>
            <person name="Matthews C."/>
            <person name="McCusker W."/>
            <person name="McDonough S."/>
            <person name="Mehta T."/>
            <person name="Meldrim J."/>
            <person name="Meneus L."/>
            <person name="Mihai O."/>
            <person name="Mihalev A."/>
            <person name="Mihova T."/>
            <person name="Mittelman R."/>
            <person name="Mlenga V."/>
            <person name="Montmayeur A."/>
            <person name="Mulrain L."/>
            <person name="Navidi A."/>
            <person name="Naylor J."/>
            <person name="Negash T."/>
            <person name="Nguyen T."/>
            <person name="Nguyen N."/>
            <person name="Nicol R."/>
            <person name="Norbu C."/>
            <person name="Norbu N."/>
            <person name="Novod N."/>
            <person name="O'Neill B."/>
            <person name="Osman S."/>
            <person name="Markiewicz E."/>
            <person name="Oyono O.L."/>
            <person name="Patti C."/>
            <person name="Phunkhang P."/>
            <person name="Pierre F."/>
            <person name="Priest M."/>
            <person name="Raghuraman S."/>
            <person name="Rege F."/>
            <person name="Reyes R."/>
            <person name="Rise C."/>
            <person name="Rogov P."/>
            <person name="Ross K."/>
            <person name="Ryan E."/>
            <person name="Settipalli S."/>
            <person name="Shea T."/>
            <person name="Sherpa N."/>
            <person name="Shi L."/>
            <person name="Shih D."/>
            <person name="Sparrow T."/>
            <person name="Spaulding J."/>
            <person name="Stalker J."/>
            <person name="Stange-Thomann N."/>
            <person name="Stavropoulos S."/>
            <person name="Stone C."/>
            <person name="Strader C."/>
            <person name="Tesfaye S."/>
            <person name="Thomson T."/>
            <person name="Thoulutsang Y."/>
            <person name="Thoulutsang D."/>
            <person name="Topham K."/>
            <person name="Topping I."/>
            <person name="Tsamla T."/>
            <person name="Vassiliev H."/>
            <person name="Vo A."/>
            <person name="Wangchuk T."/>
            <person name="Wangdi T."/>
            <person name="Weiand M."/>
            <person name="Wilkinson J."/>
            <person name="Wilson A."/>
            <person name="Yadav S."/>
            <person name="Young G."/>
            <person name="Yu Q."/>
            <person name="Zembek L."/>
            <person name="Zhong D."/>
            <person name="Zimmer A."/>
            <person name="Zwirko Z."/>
            <person name="Jaffe D.B."/>
            <person name="Alvarez P."/>
            <person name="Brockman W."/>
            <person name="Butler J."/>
            <person name="Chin C."/>
            <person name="Gnerre S."/>
            <person name="Grabherr M."/>
            <person name="Kleber M."/>
            <person name="Mauceli E."/>
            <person name="MacCallum I."/>
        </authorList>
    </citation>
    <scope>NUCLEOTIDE SEQUENCE [LARGE SCALE GENOMIC DNA]</scope>
    <source>
        <strain evidence="4">Tucson 14024-0371.13</strain>
    </source>
</reference>
<evidence type="ECO:0000256" key="2">
    <source>
        <dbReference type="SAM" id="MobiDB-lite"/>
    </source>
</evidence>
<protein>
    <submittedName>
        <fullName evidence="3">Uncharacterized protein</fullName>
    </submittedName>
</protein>
<feature type="coiled-coil region" evidence="1">
    <location>
        <begin position="23"/>
        <end position="50"/>
    </location>
</feature>
<gene>
    <name evidence="3" type="primary">Dana\GF27863</name>
    <name evidence="3" type="ORF">GF27863</name>
</gene>
<proteinExistence type="predicted"/>
<keyword evidence="4" id="KW-1185">Reference proteome</keyword>
<dbReference type="AlphaFoldDB" id="A0A0P8XRT3"/>
<dbReference type="EMBL" id="CH902619">
    <property type="protein sequence ID" value="KPU77289.1"/>
    <property type="molecule type" value="Genomic_DNA"/>
</dbReference>
<keyword evidence="1" id="KW-0175">Coiled coil</keyword>
<dbReference type="GeneID" id="26515272"/>
<dbReference type="OrthoDB" id="7853427at2759"/>
<organism evidence="3 4">
    <name type="scientific">Drosophila ananassae</name>
    <name type="common">Fruit fly</name>
    <dbReference type="NCBI Taxonomy" id="7217"/>
    <lineage>
        <taxon>Eukaryota</taxon>
        <taxon>Metazoa</taxon>
        <taxon>Ecdysozoa</taxon>
        <taxon>Arthropoda</taxon>
        <taxon>Hexapoda</taxon>
        <taxon>Insecta</taxon>
        <taxon>Pterygota</taxon>
        <taxon>Neoptera</taxon>
        <taxon>Endopterygota</taxon>
        <taxon>Diptera</taxon>
        <taxon>Brachycera</taxon>
        <taxon>Muscomorpha</taxon>
        <taxon>Ephydroidea</taxon>
        <taxon>Drosophilidae</taxon>
        <taxon>Drosophila</taxon>
        <taxon>Sophophora</taxon>
    </lineage>
</organism>
<dbReference type="InParanoid" id="A0A0P8XRT3"/>
<sequence length="136" mass="15846">MERKFEMVSNEPNPCCMALQARIDALENGMEKVCKKLDEMQKTNANMNAKVLGFMNQLSKNMVEPKVELPIMDELNLQSLDNKIGESPNNYLQLFKRMLIPGGISKNLKKKKAFQRTKRKEYKATYRSKKRKLEED</sequence>
<evidence type="ECO:0000256" key="1">
    <source>
        <dbReference type="SAM" id="Coils"/>
    </source>
</evidence>
<feature type="region of interest" description="Disordered" evidence="2">
    <location>
        <begin position="110"/>
        <end position="136"/>
    </location>
</feature>
<dbReference type="KEGG" id="dan:26515272"/>
<evidence type="ECO:0000313" key="4">
    <source>
        <dbReference type="Proteomes" id="UP000007801"/>
    </source>
</evidence>
<evidence type="ECO:0000313" key="3">
    <source>
        <dbReference type="EMBL" id="KPU77289.1"/>
    </source>
</evidence>
<dbReference type="Proteomes" id="UP000007801">
    <property type="component" value="Unassembled WGS sequence"/>
</dbReference>